<organism evidence="1 2">
    <name type="scientific">Neolewinella agarilytica</name>
    <dbReference type="NCBI Taxonomy" id="478744"/>
    <lineage>
        <taxon>Bacteria</taxon>
        <taxon>Pseudomonadati</taxon>
        <taxon>Bacteroidota</taxon>
        <taxon>Saprospiria</taxon>
        <taxon>Saprospirales</taxon>
        <taxon>Lewinellaceae</taxon>
        <taxon>Neolewinella</taxon>
    </lineage>
</organism>
<keyword evidence="2" id="KW-1185">Reference proteome</keyword>
<accession>A0A1H9GUR7</accession>
<evidence type="ECO:0008006" key="3">
    <source>
        <dbReference type="Google" id="ProtNLM"/>
    </source>
</evidence>
<protein>
    <recommendedName>
        <fullName evidence="3">DUF1853 family protein</fullName>
    </recommendedName>
</protein>
<dbReference type="OrthoDB" id="1466769at2"/>
<dbReference type="EMBL" id="FOFB01000011">
    <property type="protein sequence ID" value="SEQ53805.1"/>
    <property type="molecule type" value="Genomic_DNA"/>
</dbReference>
<dbReference type="STRING" id="478744.SAMN05444359_111115"/>
<dbReference type="InParanoid" id="A0A1H9GUR7"/>
<dbReference type="Pfam" id="PF08907">
    <property type="entry name" value="DUF1853"/>
    <property type="match status" value="1"/>
</dbReference>
<dbReference type="Proteomes" id="UP000199021">
    <property type="component" value="Unassembled WGS sequence"/>
</dbReference>
<proteinExistence type="predicted"/>
<name>A0A1H9GUR7_9BACT</name>
<dbReference type="AlphaFoldDB" id="A0A1H9GUR7"/>
<gene>
    <name evidence="1" type="ORF">SAMN05444359_111115</name>
</gene>
<dbReference type="InterPro" id="IPR015003">
    <property type="entry name" value="DUF1853"/>
</dbReference>
<reference evidence="2" key="1">
    <citation type="submission" date="2016-10" db="EMBL/GenBank/DDBJ databases">
        <authorList>
            <person name="Varghese N."/>
            <person name="Submissions S."/>
        </authorList>
    </citation>
    <scope>NUCLEOTIDE SEQUENCE [LARGE SCALE GENOMIC DNA]</scope>
    <source>
        <strain evidence="2">DSM 24740</strain>
    </source>
</reference>
<evidence type="ECO:0000313" key="2">
    <source>
        <dbReference type="Proteomes" id="UP000199021"/>
    </source>
</evidence>
<evidence type="ECO:0000313" key="1">
    <source>
        <dbReference type="EMBL" id="SEQ53805.1"/>
    </source>
</evidence>
<sequence>MDAKTKSRYRGYLATQLLWVSEQVSPFPQIKLNKSVDLIGEGAVFKHRRLGKLVEEFVFHQLKNEPSVTWISDNLQIQDGKRTVGEMDALYYEGETPIHLEVAYKFYLYDTVDTYTEPLAYWIGPNRKDNLSYKLTKLHRRQFPLLHHPLSKPLLAAYGLAANTIVQKLCFKAQLFLPYQNRAMDVGPLNKDCIAGFYISYSALRQLAGYVFFLPAKLDWIVIPHPSVTWLEYAVAVALLEADIRNGRSPMIWIKGPDGKIRKGFVVFW</sequence>